<organism evidence="52">
    <name type="scientific">Yili teratoscincus roborowskii hepacivirus</name>
    <dbReference type="NCBI Taxonomy" id="2116371"/>
    <lineage>
        <taxon>Viruses</taxon>
        <taxon>Riboviria</taxon>
        <taxon>Orthornavirae</taxon>
        <taxon>Kitrinoviricota</taxon>
        <taxon>Flasuviricetes</taxon>
        <taxon>Amarillovirales</taxon>
        <taxon>Flaviviridae</taxon>
        <taxon>Hepacivirus</taxon>
    </lineage>
</organism>
<keyword evidence="31" id="KW-0694">RNA-binding</keyword>
<keyword evidence="12" id="KW-0167">Capsid protein</keyword>
<comment type="catalytic activity">
    <reaction evidence="46">
        <text>ATP + H2O = ADP + phosphate + H(+)</text>
        <dbReference type="Rhea" id="RHEA:13065"/>
        <dbReference type="ChEBI" id="CHEBI:15377"/>
        <dbReference type="ChEBI" id="CHEBI:15378"/>
        <dbReference type="ChEBI" id="CHEBI:30616"/>
        <dbReference type="ChEBI" id="CHEBI:43474"/>
        <dbReference type="ChEBI" id="CHEBI:456216"/>
        <dbReference type="EC" id="3.6.4.13"/>
    </reaction>
</comment>
<dbReference type="SMART" id="SM00487">
    <property type="entry name" value="DEXDc"/>
    <property type="match status" value="1"/>
</dbReference>
<evidence type="ECO:0000256" key="26">
    <source>
        <dbReference type="ARBA" id="ARBA00022825"/>
    </source>
</evidence>
<keyword evidence="38" id="KW-0325">Glycoprotein</keyword>
<keyword evidence="21" id="KW-0547">Nucleotide-binding</keyword>
<evidence type="ECO:0000256" key="12">
    <source>
        <dbReference type="ARBA" id="ARBA00022561"/>
    </source>
</evidence>
<dbReference type="GO" id="GO:0046872">
    <property type="term" value="F:metal ion binding"/>
    <property type="evidence" value="ECO:0007669"/>
    <property type="project" value="UniProtKB-KW"/>
</dbReference>
<dbReference type="GO" id="GO:0039502">
    <property type="term" value="P:symbiont-mediated suppression of host type I interferon-mediated signaling pathway"/>
    <property type="evidence" value="ECO:0007669"/>
    <property type="project" value="UniProtKB-KW"/>
</dbReference>
<feature type="compositionally biased region" description="Low complexity" evidence="47">
    <location>
        <begin position="504"/>
        <end position="518"/>
    </location>
</feature>
<evidence type="ECO:0000256" key="9">
    <source>
        <dbReference type="ARBA" id="ARBA00022484"/>
    </source>
</evidence>
<dbReference type="GO" id="GO:0044167">
    <property type="term" value="C:host cell endoplasmic reticulum membrane"/>
    <property type="evidence" value="ECO:0007669"/>
    <property type="project" value="UniProtKB-SubCell"/>
</dbReference>
<dbReference type="GO" id="GO:0034220">
    <property type="term" value="P:monoatomic ion transmembrane transport"/>
    <property type="evidence" value="ECO:0007669"/>
    <property type="project" value="UniProtKB-KW"/>
</dbReference>
<dbReference type="InterPro" id="IPR043502">
    <property type="entry name" value="DNA/RNA_pol_sf"/>
</dbReference>
<comment type="catalytic activity">
    <reaction evidence="45">
        <text>a ribonucleoside 5'-triphosphate + H2O = a ribonucleoside 5'-diphosphate + phosphate + H(+)</text>
        <dbReference type="Rhea" id="RHEA:23680"/>
        <dbReference type="ChEBI" id="CHEBI:15377"/>
        <dbReference type="ChEBI" id="CHEBI:15378"/>
        <dbReference type="ChEBI" id="CHEBI:43474"/>
        <dbReference type="ChEBI" id="CHEBI:57930"/>
        <dbReference type="ChEBI" id="CHEBI:61557"/>
        <dbReference type="EC" id="3.6.1.15"/>
    </reaction>
</comment>
<feature type="region of interest" description="Disordered" evidence="47">
    <location>
        <begin position="2717"/>
        <end position="2767"/>
    </location>
</feature>
<feature type="transmembrane region" description="Helical" evidence="48">
    <location>
        <begin position="1216"/>
        <end position="1238"/>
    </location>
</feature>
<feature type="transmembrane region" description="Helical" evidence="48">
    <location>
        <begin position="2267"/>
        <end position="2290"/>
    </location>
</feature>
<evidence type="ECO:0000256" key="24">
    <source>
        <dbReference type="ARBA" id="ARBA00022806"/>
    </source>
</evidence>
<keyword evidence="11" id="KW-1170">Fusion of virus membrane with host endosomal membrane</keyword>
<evidence type="ECO:0000256" key="18">
    <source>
        <dbReference type="ARBA" id="ARBA00022692"/>
    </source>
</evidence>
<dbReference type="GO" id="GO:0042025">
    <property type="term" value="C:host cell nucleus"/>
    <property type="evidence" value="ECO:0007669"/>
    <property type="project" value="UniProtKB-SubCell"/>
</dbReference>
<keyword evidence="22" id="KW-0378">Hydrolase</keyword>
<evidence type="ECO:0000256" key="33">
    <source>
        <dbReference type="ARBA" id="ARBA00022989"/>
    </source>
</evidence>
<evidence type="ECO:0000256" key="19">
    <source>
        <dbReference type="ARBA" id="ARBA00022695"/>
    </source>
</evidence>
<evidence type="ECO:0000259" key="50">
    <source>
        <dbReference type="PROSITE" id="PS51192"/>
    </source>
</evidence>
<dbReference type="InterPro" id="IPR027417">
    <property type="entry name" value="P-loop_NTPase"/>
</dbReference>
<keyword evidence="17" id="KW-0808">Transferase</keyword>
<keyword evidence="19" id="KW-0548">Nucleotidyltransferase</keyword>
<dbReference type="InterPro" id="IPR014001">
    <property type="entry name" value="Helicase_ATP-bd"/>
</dbReference>
<dbReference type="Gene3D" id="3.40.50.300">
    <property type="entry name" value="P-loop containing nucleotide triphosphate hydrolases"/>
    <property type="match status" value="2"/>
</dbReference>
<dbReference type="GO" id="GO:0006508">
    <property type="term" value="P:proteolysis"/>
    <property type="evidence" value="ECO:0007669"/>
    <property type="project" value="UniProtKB-KW"/>
</dbReference>
<evidence type="ECO:0000256" key="41">
    <source>
        <dbReference type="ARBA" id="ARBA00023258"/>
    </source>
</evidence>
<dbReference type="EMBL" id="MG599987">
    <property type="protein sequence ID" value="AVM87251.1"/>
    <property type="molecule type" value="Genomic_RNA"/>
</dbReference>
<evidence type="ECO:0000256" key="15">
    <source>
        <dbReference type="ARBA" id="ARBA00022632"/>
    </source>
</evidence>
<keyword evidence="13" id="KW-1048">Host nucleus</keyword>
<dbReference type="InterPro" id="IPR007094">
    <property type="entry name" value="RNA-dir_pol_PSvirus"/>
</dbReference>
<dbReference type="GO" id="GO:0017111">
    <property type="term" value="F:ribonucleoside triphosphate phosphatase activity"/>
    <property type="evidence" value="ECO:0007669"/>
    <property type="project" value="UniProtKB-EC"/>
</dbReference>
<evidence type="ECO:0000256" key="11">
    <source>
        <dbReference type="ARBA" id="ARBA00022510"/>
    </source>
</evidence>
<feature type="compositionally biased region" description="Pro residues" evidence="47">
    <location>
        <begin position="487"/>
        <end position="503"/>
    </location>
</feature>
<keyword evidence="43" id="KW-1160">Virus entry into host cell</keyword>
<feature type="transmembrane region" description="Helical" evidence="48">
    <location>
        <begin position="2215"/>
        <end position="2231"/>
    </location>
</feature>
<dbReference type="GO" id="GO:0046718">
    <property type="term" value="P:symbiont entry into host cell"/>
    <property type="evidence" value="ECO:0007669"/>
    <property type="project" value="UniProtKB-KW"/>
</dbReference>
<dbReference type="GO" id="GO:0052170">
    <property type="term" value="P:symbiont-mediated suppression of host innate immune response"/>
    <property type="evidence" value="ECO:0007669"/>
    <property type="project" value="UniProtKB-KW"/>
</dbReference>
<evidence type="ECO:0000256" key="8">
    <source>
        <dbReference type="ARBA" id="ARBA00022482"/>
    </source>
</evidence>
<dbReference type="PROSITE" id="PS51822">
    <property type="entry name" value="HV_PV_NS3_PRO"/>
    <property type="match status" value="1"/>
</dbReference>
<keyword evidence="8" id="KW-1113">Inhibition of host RLR pathway by virus</keyword>
<keyword evidence="26" id="KW-0720">Serine protease</keyword>
<keyword evidence="34" id="KW-1182">Viral ion channel</keyword>
<dbReference type="InterPro" id="IPR009003">
    <property type="entry name" value="Peptidase_S1_PA"/>
</dbReference>
<keyword evidence="10" id="KW-1162">Viral penetration into host cytoplasm</keyword>
<evidence type="ECO:0000256" key="38">
    <source>
        <dbReference type="ARBA" id="ARBA00023180"/>
    </source>
</evidence>
<dbReference type="GO" id="GO:0003968">
    <property type="term" value="F:RNA-directed RNA polymerase activity"/>
    <property type="evidence" value="ECO:0007669"/>
    <property type="project" value="UniProtKB-KW"/>
</dbReference>
<dbReference type="InterPro" id="IPR001490">
    <property type="entry name" value="HCV_NS4b"/>
</dbReference>
<evidence type="ECO:0000256" key="25">
    <source>
        <dbReference type="ARBA" id="ARBA00022807"/>
    </source>
</evidence>
<evidence type="ECO:0000256" key="14">
    <source>
        <dbReference type="ARBA" id="ARBA00022581"/>
    </source>
</evidence>
<evidence type="ECO:0000256" key="40">
    <source>
        <dbReference type="ARBA" id="ARBA00023200"/>
    </source>
</evidence>
<dbReference type="Gene3D" id="2.40.10.120">
    <property type="match status" value="1"/>
</dbReference>
<evidence type="ECO:0000256" key="3">
    <source>
        <dbReference type="ARBA" id="ARBA00004182"/>
    </source>
</evidence>
<feature type="transmembrane region" description="Helical" evidence="48">
    <location>
        <begin position="2237"/>
        <end position="2255"/>
    </location>
</feature>
<evidence type="ECO:0000256" key="17">
    <source>
        <dbReference type="ARBA" id="ARBA00022679"/>
    </source>
</evidence>
<evidence type="ECO:0000256" key="34">
    <source>
        <dbReference type="ARBA" id="ARBA00023039"/>
    </source>
</evidence>
<dbReference type="GO" id="GO:0019062">
    <property type="term" value="P:virion attachment to host cell"/>
    <property type="evidence" value="ECO:0007669"/>
    <property type="project" value="UniProtKB-KW"/>
</dbReference>
<evidence type="ECO:0000256" key="1">
    <source>
        <dbReference type="ARBA" id="ARBA00004147"/>
    </source>
</evidence>
<dbReference type="SUPFAM" id="SSF56672">
    <property type="entry name" value="DNA/RNA polymerases"/>
    <property type="match status" value="1"/>
</dbReference>
<evidence type="ECO:0000256" key="28">
    <source>
        <dbReference type="ARBA" id="ARBA00022840"/>
    </source>
</evidence>
<keyword evidence="28" id="KW-0067">ATP-binding</keyword>
<evidence type="ECO:0000256" key="47">
    <source>
        <dbReference type="SAM" id="MobiDB-lite"/>
    </source>
</evidence>
<dbReference type="GO" id="GO:0004197">
    <property type="term" value="F:cysteine-type endopeptidase activity"/>
    <property type="evidence" value="ECO:0007669"/>
    <property type="project" value="InterPro"/>
</dbReference>
<keyword evidence="14" id="KW-0945">Host-virus interaction</keyword>
<keyword evidence="16" id="KW-0645">Protease</keyword>
<evidence type="ECO:0000256" key="7">
    <source>
        <dbReference type="ARBA" id="ARBA00022448"/>
    </source>
</evidence>
<feature type="transmembrane region" description="Helical" evidence="48">
    <location>
        <begin position="1140"/>
        <end position="1164"/>
    </location>
</feature>
<feature type="compositionally biased region" description="Polar residues" evidence="47">
    <location>
        <begin position="2737"/>
        <end position="2747"/>
    </location>
</feature>
<dbReference type="GO" id="GO:0003723">
    <property type="term" value="F:RNA binding"/>
    <property type="evidence" value="ECO:0007669"/>
    <property type="project" value="UniProtKB-KW"/>
</dbReference>
<evidence type="ECO:0000259" key="51">
    <source>
        <dbReference type="PROSITE" id="PS51822"/>
    </source>
</evidence>
<keyword evidence="36" id="KW-0406">Ion transport</keyword>
<evidence type="ECO:0000256" key="10">
    <source>
        <dbReference type="ARBA" id="ARBA00022506"/>
    </source>
</evidence>
<evidence type="ECO:0000256" key="44">
    <source>
        <dbReference type="ARBA" id="ARBA00023303"/>
    </source>
</evidence>
<proteinExistence type="predicted"/>
<keyword evidence="24" id="KW-0347">Helicase</keyword>
<keyword evidence="29" id="KW-0946">Virion</keyword>
<keyword evidence="23" id="KW-1161">Viral attachment to host cell</keyword>
<dbReference type="GO" id="GO:0019028">
    <property type="term" value="C:viral capsid"/>
    <property type="evidence" value="ECO:0007669"/>
    <property type="project" value="UniProtKB-KW"/>
</dbReference>
<dbReference type="GO" id="GO:0039694">
    <property type="term" value="P:viral RNA genome replication"/>
    <property type="evidence" value="ECO:0007669"/>
    <property type="project" value="InterPro"/>
</dbReference>
<evidence type="ECO:0000256" key="36">
    <source>
        <dbReference type="ARBA" id="ARBA00023065"/>
    </source>
</evidence>
<feature type="compositionally biased region" description="Low complexity" evidence="47">
    <location>
        <begin position="471"/>
        <end position="486"/>
    </location>
</feature>
<evidence type="ECO:0000256" key="4">
    <source>
        <dbReference type="ARBA" id="ARBA00004192"/>
    </source>
</evidence>
<evidence type="ECO:0000256" key="22">
    <source>
        <dbReference type="ARBA" id="ARBA00022801"/>
    </source>
</evidence>
<dbReference type="Gene3D" id="3.30.70.270">
    <property type="match status" value="2"/>
</dbReference>
<feature type="region of interest" description="Disordered" evidence="47">
    <location>
        <begin position="2832"/>
        <end position="2851"/>
    </location>
</feature>
<keyword evidence="42" id="KW-0899">Viral immunoevasion</keyword>
<evidence type="ECO:0000256" key="6">
    <source>
        <dbReference type="ARBA" id="ARBA00020107"/>
    </source>
</evidence>
<dbReference type="PROSITE" id="PS51192">
    <property type="entry name" value="HELICASE_ATP_BIND_1"/>
    <property type="match status" value="1"/>
</dbReference>
<dbReference type="GO" id="GO:0039520">
    <property type="term" value="P:symbiont-mediated activation of host autophagy"/>
    <property type="evidence" value="ECO:0007669"/>
    <property type="project" value="UniProtKB-KW"/>
</dbReference>
<dbReference type="Pfam" id="PF02907">
    <property type="entry name" value="Peptidase_S29"/>
    <property type="match status" value="1"/>
</dbReference>
<dbReference type="Pfam" id="PF01001">
    <property type="entry name" value="HCV_NS4b"/>
    <property type="match status" value="1"/>
</dbReference>
<feature type="transmembrane region" description="Helical" evidence="48">
    <location>
        <begin position="2046"/>
        <end position="2066"/>
    </location>
</feature>
<keyword evidence="39" id="KW-1038">Host endoplasmic reticulum</keyword>
<feature type="domain" description="Helicase ATP-binding" evidence="50">
    <location>
        <begin position="1606"/>
        <end position="1758"/>
    </location>
</feature>
<feature type="compositionally biased region" description="Low complexity" evidence="47">
    <location>
        <begin position="2832"/>
        <end position="2850"/>
    </location>
</feature>
<feature type="transmembrane region" description="Helical" evidence="48">
    <location>
        <begin position="1176"/>
        <end position="1196"/>
    </location>
</feature>
<dbReference type="GO" id="GO:0004252">
    <property type="term" value="F:serine-type endopeptidase activity"/>
    <property type="evidence" value="ECO:0007669"/>
    <property type="project" value="InterPro"/>
</dbReference>
<keyword evidence="25" id="KW-0788">Thiol protease</keyword>
<evidence type="ECO:0000256" key="13">
    <source>
        <dbReference type="ARBA" id="ARBA00022562"/>
    </source>
</evidence>
<keyword evidence="44" id="KW-0407">Ion channel</keyword>
<evidence type="ECO:0000256" key="23">
    <source>
        <dbReference type="ARBA" id="ARBA00022804"/>
    </source>
</evidence>
<evidence type="ECO:0000259" key="49">
    <source>
        <dbReference type="PROSITE" id="PS50507"/>
    </source>
</evidence>
<feature type="region of interest" description="Disordered" evidence="47">
    <location>
        <begin position="2625"/>
        <end position="2686"/>
    </location>
</feature>
<evidence type="ECO:0000256" key="37">
    <source>
        <dbReference type="ARBA" id="ARBA00023136"/>
    </source>
</evidence>
<feature type="domain" description="RdRp catalytic" evidence="49">
    <location>
        <begin position="3398"/>
        <end position="3515"/>
    </location>
</feature>
<evidence type="ECO:0000256" key="27">
    <source>
        <dbReference type="ARBA" id="ARBA00022830"/>
    </source>
</evidence>
<evidence type="ECO:0000256" key="30">
    <source>
        <dbReference type="ARBA" id="ARBA00022870"/>
    </source>
</evidence>
<evidence type="ECO:0000256" key="32">
    <source>
        <dbReference type="ARBA" id="ARBA00022953"/>
    </source>
</evidence>
<feature type="compositionally biased region" description="Pro residues" evidence="47">
    <location>
        <begin position="2725"/>
        <end position="2734"/>
    </location>
</feature>
<dbReference type="Pfam" id="PF01542">
    <property type="entry name" value="HCV_core"/>
    <property type="match status" value="1"/>
</dbReference>
<dbReference type="InterPro" id="IPR054175">
    <property type="entry name" value="NS3_helicase_C"/>
</dbReference>
<dbReference type="InterPro" id="IPR004109">
    <property type="entry name" value="HepC_NS3_protease"/>
</dbReference>
<comment type="subcellular location">
    <subcellularLocation>
        <location evidence="4">Host cytoplasm</location>
    </subcellularLocation>
    <subcellularLocation>
        <location evidence="2">Host endoplasmic reticulum membrane</location>
        <topology evidence="2">Multi-pass membrane protein</topology>
    </subcellularLocation>
    <subcellularLocation>
        <location evidence="5">Host endoplasmic reticulum membrane</location>
        <topology evidence="5">Peripheral membrane protein</topology>
    </subcellularLocation>
    <subcellularLocation>
        <location evidence="1">Host nucleus</location>
    </subcellularLocation>
    <subcellularLocation>
        <location evidence="3">Virion membrane</location>
    </subcellularLocation>
</comment>
<evidence type="ECO:0000256" key="29">
    <source>
        <dbReference type="ARBA" id="ARBA00022844"/>
    </source>
</evidence>
<feature type="compositionally biased region" description="Basic residues" evidence="47">
    <location>
        <begin position="527"/>
        <end position="540"/>
    </location>
</feature>
<feature type="domain" description="Peptidase S29" evidence="51">
    <location>
        <begin position="1411"/>
        <end position="1593"/>
    </location>
</feature>
<dbReference type="Pfam" id="PF22027">
    <property type="entry name" value="NS3_helicase_C"/>
    <property type="match status" value="1"/>
</dbReference>
<keyword evidence="30" id="KW-1043">Host membrane</keyword>
<dbReference type="GO" id="GO:0003724">
    <property type="term" value="F:RNA helicase activity"/>
    <property type="evidence" value="ECO:0007669"/>
    <property type="project" value="UniProtKB-EC"/>
</dbReference>
<feature type="region of interest" description="Disordered" evidence="47">
    <location>
        <begin position="458"/>
        <end position="548"/>
    </location>
</feature>
<keyword evidence="41" id="KW-0922">Interferon antiviral system evasion</keyword>
<feature type="compositionally biased region" description="Acidic residues" evidence="47">
    <location>
        <begin position="2675"/>
        <end position="2686"/>
    </location>
</feature>
<accession>A0A2P1GMN7</accession>
<feature type="transmembrane region" description="Helical" evidence="48">
    <location>
        <begin position="2190"/>
        <end position="2208"/>
    </location>
</feature>
<evidence type="ECO:0000256" key="43">
    <source>
        <dbReference type="ARBA" id="ARBA00023296"/>
    </source>
</evidence>
<keyword evidence="15" id="KW-1090">Inhibition of host innate immune response by virus</keyword>
<keyword evidence="32" id="KW-0693">Viral RNA replication</keyword>
<evidence type="ECO:0000256" key="45">
    <source>
        <dbReference type="ARBA" id="ARBA00047631"/>
    </source>
</evidence>
<dbReference type="SUPFAM" id="SSF50494">
    <property type="entry name" value="Trypsin-like serine proteases"/>
    <property type="match status" value="1"/>
</dbReference>
<dbReference type="GO" id="GO:0005198">
    <property type="term" value="F:structural molecule activity"/>
    <property type="evidence" value="ECO:0007669"/>
    <property type="project" value="InterPro"/>
</dbReference>
<keyword evidence="37 48" id="KW-0472">Membrane</keyword>
<dbReference type="SUPFAM" id="SSF52540">
    <property type="entry name" value="P-loop containing nucleoside triphosphate hydrolases"/>
    <property type="match status" value="1"/>
</dbReference>
<keyword evidence="20" id="KW-0479">Metal-binding</keyword>
<dbReference type="Gene3D" id="2.20.25.210">
    <property type="entry name" value="Hepatitis C NS5A, domain 1B"/>
    <property type="match status" value="1"/>
</dbReference>
<keyword evidence="18 48" id="KW-0812">Transmembrane</keyword>
<sequence length="3775" mass="411869">MPQPKRDAHLWVGASKHHVFSKMLRLSPKQVATVERRCDAPIELVPLMQRAEILFPAVVRQVRRNEAKRSKEARESESLLSGQAEEVEMCAVPQPVQIIPSVPDNWEDLCEETPADPEPCTGVSNNYSGCQLVEPTSRGLLPSEVYADYSMALFAEDQEQQQMDDYSDRVRPGQKTAAMREWDQIKLEITAYQLLEAGCRDPWVTNLVAAKGLPLWYKLELEEEAAALEAVVEGDYPAPAGDYGDTVSVVSLVSGEVPDDDDTDFSKFYSHNPYELLEVDELEPVGDGTFFIHSWKRHPKKAVAYRPARPRVHLVEPPPKEPVPKAKCEVKPRVYKDTPWPNVREKRYLKPHPLQRQRIAHLAMLLYARGDMGRLRQLLLAAPSHGVFLSVHQDGYLGPNPWCSGSDSYFPLSSRPWRLLDPDRQLKCGDNVDGRGVTHRWGDWVILEAYEMPAPFERAAPRGRSRSRQRPAQAGPVAPATTVVVTPTPPPVPPRRNVPPPPSGGRVRPPIPGRVAPGRQPGGPRPVKQRGRSRSRRRPARSSVNTNYDYGGFTLKNYDPSKGRPANEGRGYLAQIFRWGMMYILTPHKLLLPDPREKSRNLGPLIDEPLGWCRDLLGHVPFIGAPLEAMAGAFCVFVRAGEDAVNACTRPLGFTIFLLALLSIVAPADAIRRCKHEDGSYHLSSACSPEDVWWMTHNTAYHKFGCVPCVNGVCWVLTGRGTSMAPGNTTRVYNPWLDVLFSVYMACKLTDWGEACFPFLVVADYAHRAGWLGGRTNCSCDCNTYLDYPITRTDLTTFQFAEFADWTGVATWVALAKDVILGAIRILTEVHPMIWVCLVYAALEKDIWVVLAMCTMVQVAEGGLMRLPPPTAEFPPGLLEGVYNGTTTVEGYPDWIKVRNNSCSCTWWSGGYIEGNLCPDKIAITHNAGPEGQIFCVSTMLLLMTKNYSVSTMVDLTGVPSAICGVYNASAPHCKVELSCIHDKRSWRCGKQVGWSPLLSHEDCGIGPWITGSVWVARSSPYYTTIGGVKLPINVSTCATPFCEIPSELGWLPIAGLPVPTNWSYFVGAAGNGLLTFLRDRSEQYFLNSQVLGRGPWLVHSYVLAIFGYSMGARWSCVGYLLFVTFIAETTATVPIRTTAVMAAGLLGSTCSWQGYVAAFLLICISRNRWAWVPAYAAKVLAGLPVFATMVTLVALTGPKNMVAGLEVCLNIHVEAITVEGWTTASFIFFGVIGLRVWSETSHGRYMAQVVYFHVKEAHTFLYCVAWEIGRYLDTDRASVLLLVSSCIWPALTVLVVGIYGALLLTADLVYMATQVTFRYRPAGVPRWLCPILNVGVRIQAFKAKCQEIAIILSARHHRGLAPPLQAHLEQIGSVSGTAAFMSMWVGRRGRYCKRFLPREETLCWEECNDCSLTASEEPAPGVLRTLISCMSGRQHDQIKGSVVELATPMSRSMGAVVGGALYTTHHGSRGRPLATPTGPAKPLAVHSAADIVVYPRPWGASSLSLCLCPSPEMMFLFTKQGRYLPFKPVSSNVGSLLEPVHLSELKGSSGAPILCPAGDVVGIFLAAQHYHGVASNIRWATIQGMHSQEATIATRSATFDENNLPPITNEGGVFPLHAPTGSGKSTRIPNEYVKRGLKVLVLVPNVAAVRALGPYVAEKYGTNPSIYAAGERLMRNNKLVYSTYGMYCSSLYRNTDSYDVIFLDECHSSDPTTVLGIGLALSTYQVGCRRTYILATATPPGYVLRPHPDIEERQLDKTGSIKFYGKTLDPAEMAGKRVCIFVPSKKGCEELATSLKLHGIKAVPYYRGKSLGDIPTEGPVAVVATDALCSGYNGNFDIVYDSNVVCSVNANLDYAPTFSITVDVAQAASDVRAQRRGRTGRGKRGLYRFVSTNTAPITSLDLADMIACFDSGIAWFGMSPASIATYLEVYRTTPGLRAMDGDVNVWKTIFTSIEGIAHCREVNSAKKANLPFPLLMGAQANVCHTLNMQLPDLSENWKPFLPEGPRDTGCPYLFTYALDTQKMRPLKPSKLASHWVRILSEEAPMSLVLGVVAAGTLFAVLMQAAERLSSMAVSKSWVLSTTRSRPVCYDHLRDPTVIDHMEPCMSIFSEEISQKAIEWAAYVQSKIGAIAAGGVQAAPTYMDKVTAFLQTEGLAVWPVAALGAGLIVSSVNPVLASLAATVAGLYTTTSPPVTVGISMGASLLASLHATPPQAMLLGGGFLAGVALRTFGMSSFLFSLGTGAGAATSAASLAYNFTLGRPLDTSLVNVCALALSPGAACVGALLGFLLARATTNDSSVWTNRLLAMLHKSSVLPEGFFIEGKTDGDKIGELLQRLRPWDVFLALNESLGGETQCAGVWGTLMAIMEALLRFLYNKIEALADKIAVRLPYMSCQSPTTMIGDGSITTTCSCGSEVSALVADGRILTKRAALTCTFYWNAGLPFNSTTVVVGSLRPLGQPSSKPCMYALGFQDWVELAMIEPGYFLVTGTTVLTMNVKDLIRASKRPAAACGTEILTTAMRRVPTLTRAGIVRVGRDDFMLGAAVVSVKLENIYPNLEEAHRDIIRRQAALDMIESGNGKKFVDLAPQDMWAINYLEMLERMQIQNPQCRLYVWDTEAAEAAARKRWEGAPLDPKNPFIETDRPDSPAPPGGGEPTDGPQRVSRTPSLPSVAESTEIDISDSESEAVNEEVDGLAKAAAELFAAKVALASATAPAQVEETMASPKSPPPAPALPPDTVSQDTTSTTLEMEPLLAKVPSPTNSIPGGELSAEDLEMIALIDALAPSPSELKEAGVDSMLGKTIVLGEGQDLSKFEAYFQEDVVKPLHDKLEAASVSRSSPPPAKVASPAPVQEEEGIWITDADLLADDLPFHPVSTAPKPVLPGFGEGVDPPIRHPEGPPPPEPPLVKEQREEPAETIHHVLNVDGKTYYWEAAPLDWQACARQLGWIPSSAAPEIVVHPPMDLNVQTRLKSTYPLALHLLDLTQTESKSLAWERFSVTKHAMGCIATKHTWERFLKREKVTLADADREACAADVAPMATKVVRKVVGKTTAQITDPNGAVNWASLGIQHDPHASLSIVVTPHLTVGDVNRWLGARVYFVLIPRDRDSLSQALALREKDQAVFNTSPAALRLLSLVALTRRLPRPREIAAMLREIPAEDCSQVNPAFEEDATFCGGMAWDRCSASYTWFGTPIVTRKTRPMFSPVARTTSAVSKNKCMLFYTTPDTAVERLKKVTIEREARPGGASYHKMVELAKQRASKHRNGPLPLEEACKLVKSRTAKSRISGLTGADVRQCNKRTRECVAQAQQWLREGNSEALACTLSPKQELFVRRPEKDFAVKAARFICYPPLEVRVLEKMILGKVGPQVVKDVLGDAYGFQYTPQEDTIRKVTAWKSCKNPMILTTDAIAFDSQITPEDVAVECEIYKAGAHPSLHEDIEHLHSHLYSGGILLNESGESIGTRHCRASGVYTTSSSNCLTAWLKVSAACMDAGIRPVCLTICGDDVSIITESSGDPGKDQARAGILQNRLNNLGLRGEGVGIAYSLSDSETCSHYITSVNQGGREAFIKARDPLLPLGRISAETTQSNPMSRWLGNLVSYYPTIWGSRVLATVMMDIAVRTGVTEATFTYRGNDYTIPLSVLPGVIASLHGRAVFQTTNHTPDEISKTAWALHALGARPLSSWRRHAKHVLWQCRKAGGVYREVATWLLGWSEDILPVYTAPTSRVHQWISSTEPWSGLEGDFHVVALKQAQVQAIRMLVKGVVACLAAIALCTAVLV</sequence>
<keyword evidence="35" id="KW-1072">Activation of host autophagy by virus</keyword>
<evidence type="ECO:0000256" key="20">
    <source>
        <dbReference type="ARBA" id="ARBA00022723"/>
    </source>
</evidence>
<evidence type="ECO:0000256" key="16">
    <source>
        <dbReference type="ARBA" id="ARBA00022670"/>
    </source>
</evidence>
<evidence type="ECO:0000256" key="39">
    <source>
        <dbReference type="ARBA" id="ARBA00023184"/>
    </source>
</evidence>
<keyword evidence="27" id="KW-1114">Inhibition of host interferon signaling pathway by virus</keyword>
<evidence type="ECO:0000256" key="2">
    <source>
        <dbReference type="ARBA" id="ARBA00004153"/>
    </source>
</evidence>
<dbReference type="InterPro" id="IPR038170">
    <property type="entry name" value="NS5A_1a_sf"/>
</dbReference>
<dbReference type="InterPro" id="IPR043504">
    <property type="entry name" value="Peptidase_S1_PA_chymotrypsin"/>
</dbReference>
<dbReference type="Pfam" id="PF00998">
    <property type="entry name" value="RdRP_3"/>
    <property type="match status" value="1"/>
</dbReference>
<feature type="transmembrane region" description="Helical" evidence="48">
    <location>
        <begin position="1280"/>
        <end position="1305"/>
    </location>
</feature>
<evidence type="ECO:0000256" key="46">
    <source>
        <dbReference type="ARBA" id="ARBA00047984"/>
    </source>
</evidence>
<dbReference type="InterPro" id="IPR002166">
    <property type="entry name" value="RNA_pol_HCV"/>
</dbReference>
<protein>
    <recommendedName>
        <fullName evidence="6">Genome polyprotein</fullName>
    </recommendedName>
</protein>
<evidence type="ECO:0000256" key="31">
    <source>
        <dbReference type="ARBA" id="ARBA00022884"/>
    </source>
</evidence>
<feature type="transmembrane region" description="Helical" evidence="48">
    <location>
        <begin position="2155"/>
        <end position="2184"/>
    </location>
</feature>
<keyword evidence="7" id="KW-0813">Transport</keyword>
<feature type="region of interest" description="Disordered" evidence="47">
    <location>
        <begin position="2883"/>
        <end position="2909"/>
    </location>
</feature>
<dbReference type="Gene3D" id="1.10.820.10">
    <property type="entry name" value="RNA Helicase Chain A , domain 3"/>
    <property type="match status" value="1"/>
</dbReference>
<dbReference type="InterPro" id="IPR002521">
    <property type="entry name" value="HCV_Core_C"/>
</dbReference>
<dbReference type="GO" id="GO:0005524">
    <property type="term" value="F:ATP binding"/>
    <property type="evidence" value="ECO:0007669"/>
    <property type="project" value="UniProtKB-KW"/>
</dbReference>
<feature type="transmembrane region" description="Helical" evidence="48">
    <location>
        <begin position="1102"/>
        <end position="1128"/>
    </location>
</feature>
<keyword evidence="9" id="KW-0696">RNA-directed RNA polymerase</keyword>
<name>A0A2P1GMN7_9FLAV</name>
<keyword evidence="40" id="KW-1035">Host cytoplasm</keyword>
<keyword evidence="10" id="KW-1168">Fusion of virus membrane with host membrane</keyword>
<dbReference type="InterPro" id="IPR043128">
    <property type="entry name" value="Rev_trsase/Diguanyl_cyclase"/>
</dbReference>
<dbReference type="GO" id="GO:0015267">
    <property type="term" value="F:channel activity"/>
    <property type="evidence" value="ECO:0007669"/>
    <property type="project" value="UniProtKB-KW"/>
</dbReference>
<keyword evidence="33 48" id="KW-1133">Transmembrane helix</keyword>
<evidence type="ECO:0000256" key="5">
    <source>
        <dbReference type="ARBA" id="ARBA00004291"/>
    </source>
</evidence>
<dbReference type="GO" id="GO:0039654">
    <property type="term" value="P:fusion of virus membrane with host endosome membrane"/>
    <property type="evidence" value="ECO:0007669"/>
    <property type="project" value="UniProtKB-KW"/>
</dbReference>
<dbReference type="PROSITE" id="PS50507">
    <property type="entry name" value="RDRP_SSRNA_POS"/>
    <property type="match status" value="1"/>
</dbReference>
<dbReference type="Gene3D" id="2.40.10.10">
    <property type="entry name" value="Trypsin-like serine proteases"/>
    <property type="match status" value="1"/>
</dbReference>
<evidence type="ECO:0000256" key="35">
    <source>
        <dbReference type="ARBA" id="ARBA00023050"/>
    </source>
</evidence>
<dbReference type="GO" id="GO:0055036">
    <property type="term" value="C:virion membrane"/>
    <property type="evidence" value="ECO:0007669"/>
    <property type="project" value="UniProtKB-SubCell"/>
</dbReference>
<reference evidence="52" key="1">
    <citation type="journal article" date="2018" name="Nature">
        <title>The evolutionary history of vertebrate RNA viruses.</title>
        <authorList>
            <person name="Shi M."/>
            <person name="Lin X.D."/>
            <person name="Chen X."/>
            <person name="Tian J.H."/>
            <person name="Chen L.J."/>
            <person name="Li K."/>
            <person name="Wang W."/>
            <person name="Eden J.S."/>
            <person name="Shen J.J."/>
            <person name="Liu L."/>
            <person name="Holmes E.C."/>
            <person name="Zhang Y.Z."/>
        </authorList>
    </citation>
    <scope>NUCLEOTIDE SEQUENCE</scope>
    <source>
        <strain evidence="52">YLSHG5584</strain>
    </source>
</reference>
<evidence type="ECO:0000256" key="48">
    <source>
        <dbReference type="SAM" id="Phobius"/>
    </source>
</evidence>
<evidence type="ECO:0000256" key="21">
    <source>
        <dbReference type="ARBA" id="ARBA00022741"/>
    </source>
</evidence>
<evidence type="ECO:0000256" key="42">
    <source>
        <dbReference type="ARBA" id="ARBA00023280"/>
    </source>
</evidence>
<dbReference type="GO" id="GO:0019087">
    <property type="term" value="P:symbiont-mediated transformation of host cell"/>
    <property type="evidence" value="ECO:0007669"/>
    <property type="project" value="InterPro"/>
</dbReference>
<evidence type="ECO:0000313" key="52">
    <source>
        <dbReference type="EMBL" id="AVM87251.1"/>
    </source>
</evidence>